<dbReference type="Proteomes" id="UP001165283">
    <property type="component" value="Unassembled WGS sequence"/>
</dbReference>
<keyword evidence="4" id="KW-1185">Reference proteome</keyword>
<dbReference type="SUPFAM" id="SSF55874">
    <property type="entry name" value="ATPase domain of HSP90 chaperone/DNA topoisomerase II/histidine kinase"/>
    <property type="match status" value="1"/>
</dbReference>
<comment type="caution">
    <text evidence="3">The sequence shown here is derived from an EMBL/GenBank/DDBJ whole genome shotgun (WGS) entry which is preliminary data.</text>
</comment>
<protein>
    <submittedName>
        <fullName evidence="3">ATP-binding protein</fullName>
    </submittedName>
</protein>
<organism evidence="3 4">
    <name type="scientific">Pseudonocardia humida</name>
    <dbReference type="NCBI Taxonomy" id="2800819"/>
    <lineage>
        <taxon>Bacteria</taxon>
        <taxon>Bacillati</taxon>
        <taxon>Actinomycetota</taxon>
        <taxon>Actinomycetes</taxon>
        <taxon>Pseudonocardiales</taxon>
        <taxon>Pseudonocardiaceae</taxon>
        <taxon>Pseudonocardia</taxon>
    </lineage>
</organism>
<dbReference type="Pfam" id="PF13581">
    <property type="entry name" value="HATPase_c_2"/>
    <property type="match status" value="1"/>
</dbReference>
<keyword evidence="3" id="KW-0547">Nucleotide-binding</keyword>
<dbReference type="CDD" id="cd16936">
    <property type="entry name" value="HATPase_RsbW-like"/>
    <property type="match status" value="1"/>
</dbReference>
<dbReference type="InterPro" id="IPR036890">
    <property type="entry name" value="HATPase_C_sf"/>
</dbReference>
<accession>A0ABT1A1Z4</accession>
<dbReference type="Gene3D" id="3.30.565.10">
    <property type="entry name" value="Histidine kinase-like ATPase, C-terminal domain"/>
    <property type="match status" value="1"/>
</dbReference>
<name>A0ABT1A1Z4_9PSEU</name>
<gene>
    <name evidence="3" type="ORF">KDL28_18280</name>
</gene>
<reference evidence="3" key="1">
    <citation type="submission" date="2021-04" db="EMBL/GenBank/DDBJ databases">
        <title>Pseudonocardia sp. nov., isolated from sandy soil of mangrove forest.</title>
        <authorList>
            <person name="Zan Z."/>
            <person name="Huang R."/>
            <person name="Liu W."/>
        </authorList>
    </citation>
    <scope>NUCLEOTIDE SEQUENCE</scope>
    <source>
        <strain evidence="3">S2-4</strain>
    </source>
</reference>
<keyword evidence="1" id="KW-0723">Serine/threonine-protein kinase</keyword>
<keyword evidence="1" id="KW-0418">Kinase</keyword>
<dbReference type="PANTHER" id="PTHR35526">
    <property type="entry name" value="ANTI-SIGMA-F FACTOR RSBW-RELATED"/>
    <property type="match status" value="1"/>
</dbReference>
<evidence type="ECO:0000313" key="3">
    <source>
        <dbReference type="EMBL" id="MCO1657012.1"/>
    </source>
</evidence>
<evidence type="ECO:0000256" key="1">
    <source>
        <dbReference type="ARBA" id="ARBA00022527"/>
    </source>
</evidence>
<dbReference type="EMBL" id="JAGSOV010000039">
    <property type="protein sequence ID" value="MCO1657012.1"/>
    <property type="molecule type" value="Genomic_DNA"/>
</dbReference>
<dbReference type="PANTHER" id="PTHR35526:SF3">
    <property type="entry name" value="ANTI-SIGMA-F FACTOR RSBW"/>
    <property type="match status" value="1"/>
</dbReference>
<sequence>MSTEELSCRVAEAGGIATVEVRGELTARSSAVTLVPVLRKLLLDRGRLLVDLRGVRAGWPAALAAFPSVLAGAGGWPLARMVLWGAAADLATALRVNAVTATVPLGRDRAEALALLDRRPRRVRRATRLPAAPTAAAFARSLIRSACDDWAVDPSGRQAAVLVGSELVSNAVVHARGTSLLTLGLDERGLRVSVRDSGPLFEAVVPAEPRLGLRVVAELSTAWGVARHDFGKSVWAMLAVDTGPAGPAAGEPS</sequence>
<feature type="domain" description="Histidine kinase/HSP90-like ATPase" evidence="2">
    <location>
        <begin position="129"/>
        <end position="215"/>
    </location>
</feature>
<proteinExistence type="predicted"/>
<dbReference type="RefSeq" id="WP_252440296.1">
    <property type="nucleotide sequence ID" value="NZ_JAGSOV010000039.1"/>
</dbReference>
<dbReference type="GO" id="GO:0005524">
    <property type="term" value="F:ATP binding"/>
    <property type="evidence" value="ECO:0007669"/>
    <property type="project" value="UniProtKB-KW"/>
</dbReference>
<keyword evidence="1" id="KW-0808">Transferase</keyword>
<evidence type="ECO:0000313" key="4">
    <source>
        <dbReference type="Proteomes" id="UP001165283"/>
    </source>
</evidence>
<dbReference type="InterPro" id="IPR050267">
    <property type="entry name" value="Anti-sigma-factor_SerPK"/>
</dbReference>
<dbReference type="InterPro" id="IPR003594">
    <property type="entry name" value="HATPase_dom"/>
</dbReference>
<keyword evidence="3" id="KW-0067">ATP-binding</keyword>
<evidence type="ECO:0000259" key="2">
    <source>
        <dbReference type="Pfam" id="PF13581"/>
    </source>
</evidence>